<dbReference type="Proteomes" id="UP000694892">
    <property type="component" value="Chromosome 1L"/>
</dbReference>
<sequence length="73" mass="8147">MAMEYPSVVTAGETASITSTRQSHYNACIHQMQKHGRCNKTVLGHRSMHEHFAEGYPMNKAKIYTTANGHKAV</sequence>
<accession>A0A974I383</accession>
<gene>
    <name evidence="1" type="ORF">XELAEV_18005293mg</name>
</gene>
<protein>
    <submittedName>
        <fullName evidence="1">Uncharacterized protein</fullName>
    </submittedName>
</protein>
<dbReference type="EMBL" id="CM004466">
    <property type="protein sequence ID" value="OCT99511.1"/>
    <property type="molecule type" value="Genomic_DNA"/>
</dbReference>
<dbReference type="AlphaFoldDB" id="A0A974I383"/>
<proteinExistence type="predicted"/>
<organism evidence="1 2">
    <name type="scientific">Xenopus laevis</name>
    <name type="common">African clawed frog</name>
    <dbReference type="NCBI Taxonomy" id="8355"/>
    <lineage>
        <taxon>Eukaryota</taxon>
        <taxon>Metazoa</taxon>
        <taxon>Chordata</taxon>
        <taxon>Craniata</taxon>
        <taxon>Vertebrata</taxon>
        <taxon>Euteleostomi</taxon>
        <taxon>Amphibia</taxon>
        <taxon>Batrachia</taxon>
        <taxon>Anura</taxon>
        <taxon>Pipoidea</taxon>
        <taxon>Pipidae</taxon>
        <taxon>Xenopodinae</taxon>
        <taxon>Xenopus</taxon>
        <taxon>Xenopus</taxon>
    </lineage>
</organism>
<name>A0A974I383_XENLA</name>
<reference evidence="2" key="1">
    <citation type="journal article" date="2016" name="Nature">
        <title>Genome evolution in the allotetraploid frog Xenopus laevis.</title>
        <authorList>
            <person name="Session A.M."/>
            <person name="Uno Y."/>
            <person name="Kwon T."/>
            <person name="Chapman J.A."/>
            <person name="Toyoda A."/>
            <person name="Takahashi S."/>
            <person name="Fukui A."/>
            <person name="Hikosaka A."/>
            <person name="Suzuki A."/>
            <person name="Kondo M."/>
            <person name="van Heeringen S.J."/>
            <person name="Quigley I."/>
            <person name="Heinz S."/>
            <person name="Ogino H."/>
            <person name="Ochi H."/>
            <person name="Hellsten U."/>
            <person name="Lyons J.B."/>
            <person name="Simakov O."/>
            <person name="Putnam N."/>
            <person name="Stites J."/>
            <person name="Kuroki Y."/>
            <person name="Tanaka T."/>
            <person name="Michiue T."/>
            <person name="Watanabe M."/>
            <person name="Bogdanovic O."/>
            <person name="Lister R."/>
            <person name="Georgiou G."/>
            <person name="Paranjpe S.S."/>
            <person name="van Kruijsbergen I."/>
            <person name="Shu S."/>
            <person name="Carlson J."/>
            <person name="Kinoshita T."/>
            <person name="Ohta Y."/>
            <person name="Mawaribuchi S."/>
            <person name="Jenkins J."/>
            <person name="Grimwood J."/>
            <person name="Schmutz J."/>
            <person name="Mitros T."/>
            <person name="Mozaffari S.V."/>
            <person name="Suzuki Y."/>
            <person name="Haramoto Y."/>
            <person name="Yamamoto T.S."/>
            <person name="Takagi C."/>
            <person name="Heald R."/>
            <person name="Miller K."/>
            <person name="Haudenschild C."/>
            <person name="Kitzman J."/>
            <person name="Nakayama T."/>
            <person name="Izutsu Y."/>
            <person name="Robert J."/>
            <person name="Fortriede J."/>
            <person name="Burns K."/>
            <person name="Lotay V."/>
            <person name="Karimi K."/>
            <person name="Yasuoka Y."/>
            <person name="Dichmann D.S."/>
            <person name="Flajnik M.F."/>
            <person name="Houston D.W."/>
            <person name="Shendure J."/>
            <person name="DuPasquier L."/>
            <person name="Vize P.D."/>
            <person name="Zorn A.M."/>
            <person name="Ito M."/>
            <person name="Marcotte E.M."/>
            <person name="Wallingford J.B."/>
            <person name="Ito Y."/>
            <person name="Asashima M."/>
            <person name="Ueno N."/>
            <person name="Matsuda Y."/>
            <person name="Veenstra G.J."/>
            <person name="Fujiyama A."/>
            <person name="Harland R.M."/>
            <person name="Taira M."/>
            <person name="Rokhsar D.S."/>
        </authorList>
    </citation>
    <scope>NUCLEOTIDE SEQUENCE [LARGE SCALE GENOMIC DNA]</scope>
    <source>
        <strain evidence="2">J</strain>
    </source>
</reference>
<evidence type="ECO:0000313" key="1">
    <source>
        <dbReference type="EMBL" id="OCT99511.1"/>
    </source>
</evidence>
<evidence type="ECO:0000313" key="2">
    <source>
        <dbReference type="Proteomes" id="UP000694892"/>
    </source>
</evidence>